<organism evidence="7 8">
    <name type="scientific">Raphanus sativus</name>
    <name type="common">Radish</name>
    <name type="synonym">Raphanus raphanistrum var. sativus</name>
    <dbReference type="NCBI Taxonomy" id="3726"/>
    <lineage>
        <taxon>Eukaryota</taxon>
        <taxon>Viridiplantae</taxon>
        <taxon>Streptophyta</taxon>
        <taxon>Embryophyta</taxon>
        <taxon>Tracheophyta</taxon>
        <taxon>Spermatophyta</taxon>
        <taxon>Magnoliopsida</taxon>
        <taxon>eudicotyledons</taxon>
        <taxon>Gunneridae</taxon>
        <taxon>Pentapetalae</taxon>
        <taxon>rosids</taxon>
        <taxon>malvids</taxon>
        <taxon>Brassicales</taxon>
        <taxon>Brassicaceae</taxon>
        <taxon>Brassiceae</taxon>
        <taxon>Raphanus</taxon>
    </lineage>
</organism>
<dbReference type="PANTHER" id="PTHR34269">
    <property type="entry name" value="TRANSCRIPTION FACTOR B3-DOMAIN FAMILY-RELATED"/>
    <property type="match status" value="1"/>
</dbReference>
<dbReference type="RefSeq" id="XP_018466099.1">
    <property type="nucleotide sequence ID" value="XM_018610597.1"/>
</dbReference>
<comment type="subcellular location">
    <subcellularLocation>
        <location evidence="1">Nucleus</location>
    </subcellularLocation>
</comment>
<dbReference type="CDD" id="cd10017">
    <property type="entry name" value="B3_DNA"/>
    <property type="match status" value="1"/>
</dbReference>
<evidence type="ECO:0000256" key="4">
    <source>
        <dbReference type="ARBA" id="ARBA00023163"/>
    </source>
</evidence>
<evidence type="ECO:0000313" key="7">
    <source>
        <dbReference type="Proteomes" id="UP000504610"/>
    </source>
</evidence>
<evidence type="ECO:0000256" key="2">
    <source>
        <dbReference type="ARBA" id="ARBA00023015"/>
    </source>
</evidence>
<name>A0A6J0M207_RAPSA</name>
<dbReference type="GO" id="GO:0005634">
    <property type="term" value="C:nucleus"/>
    <property type="evidence" value="ECO:0007669"/>
    <property type="project" value="UniProtKB-SubCell"/>
</dbReference>
<dbReference type="InterPro" id="IPR003340">
    <property type="entry name" value="B3_DNA-bd"/>
</dbReference>
<dbReference type="SMART" id="SM01019">
    <property type="entry name" value="B3"/>
    <property type="match status" value="1"/>
</dbReference>
<dbReference type="InterPro" id="IPR051442">
    <property type="entry name" value="B3_domain"/>
</dbReference>
<evidence type="ECO:0000256" key="5">
    <source>
        <dbReference type="ARBA" id="ARBA00023242"/>
    </source>
</evidence>
<feature type="domain" description="TF-B3" evidence="6">
    <location>
        <begin position="7"/>
        <end position="106"/>
    </location>
</feature>
<keyword evidence="3" id="KW-0238">DNA-binding</keyword>
<gene>
    <name evidence="8" type="primary">LOC108837563</name>
</gene>
<dbReference type="GeneID" id="108837563"/>
<keyword evidence="2" id="KW-0805">Transcription regulation</keyword>
<keyword evidence="5" id="KW-0539">Nucleus</keyword>
<accession>A0A6J0M207</accession>
<dbReference type="SUPFAM" id="SSF101936">
    <property type="entry name" value="DNA-binding pseudobarrel domain"/>
    <property type="match status" value="1"/>
</dbReference>
<dbReference type="GO" id="GO:0003677">
    <property type="term" value="F:DNA binding"/>
    <property type="evidence" value="ECO:0007669"/>
    <property type="project" value="UniProtKB-KW"/>
</dbReference>
<dbReference type="InterPro" id="IPR015300">
    <property type="entry name" value="DNA-bd_pseudobarrel_sf"/>
</dbReference>
<sequence>MDHNMMIEKVLTNSDLSKAGCLYLSKHLTENMEKNMGYTIPRNGAQVEILDNDKSYWVNLNKHTSGGYRITCGWNKIRDARGLKTGDIIHLYWKSTKFIFSMCPSSEAEQACQKGENSSSNLSMGEQ</sequence>
<proteinExistence type="predicted"/>
<dbReference type="Pfam" id="PF02362">
    <property type="entry name" value="B3"/>
    <property type="match status" value="1"/>
</dbReference>
<dbReference type="KEGG" id="rsz:108837563"/>
<keyword evidence="7" id="KW-1185">Reference proteome</keyword>
<keyword evidence="4" id="KW-0804">Transcription</keyword>
<protein>
    <submittedName>
        <fullName evidence="8">B3 domain-containing protein At1g08985</fullName>
    </submittedName>
</protein>
<reference evidence="7" key="1">
    <citation type="journal article" date="2019" name="Database">
        <title>The radish genome database (RadishGD): an integrated information resource for radish genomics.</title>
        <authorList>
            <person name="Yu H.J."/>
            <person name="Baek S."/>
            <person name="Lee Y.J."/>
            <person name="Cho A."/>
            <person name="Mun J.H."/>
        </authorList>
    </citation>
    <scope>NUCLEOTIDE SEQUENCE [LARGE SCALE GENOMIC DNA]</scope>
    <source>
        <strain evidence="7">cv. WK10039</strain>
    </source>
</reference>
<dbReference type="Proteomes" id="UP000504610">
    <property type="component" value="Chromosome 9"/>
</dbReference>
<reference evidence="8" key="2">
    <citation type="submission" date="2025-08" db="UniProtKB">
        <authorList>
            <consortium name="RefSeq"/>
        </authorList>
    </citation>
    <scope>IDENTIFICATION</scope>
    <source>
        <tissue evidence="8">Leaf</tissue>
    </source>
</reference>
<evidence type="ECO:0000256" key="3">
    <source>
        <dbReference type="ARBA" id="ARBA00023125"/>
    </source>
</evidence>
<dbReference type="Gene3D" id="2.40.330.10">
    <property type="entry name" value="DNA-binding pseudobarrel domain"/>
    <property type="match status" value="1"/>
</dbReference>
<evidence type="ECO:0000259" key="6">
    <source>
        <dbReference type="PROSITE" id="PS50863"/>
    </source>
</evidence>
<dbReference type="PROSITE" id="PS50863">
    <property type="entry name" value="B3"/>
    <property type="match status" value="1"/>
</dbReference>
<dbReference type="OrthoDB" id="1035564at2759"/>
<dbReference type="AlphaFoldDB" id="A0A6J0M207"/>
<evidence type="ECO:0000313" key="8">
    <source>
        <dbReference type="RefSeq" id="XP_018466099.1"/>
    </source>
</evidence>
<evidence type="ECO:0000256" key="1">
    <source>
        <dbReference type="ARBA" id="ARBA00004123"/>
    </source>
</evidence>
<dbReference type="PANTHER" id="PTHR34269:SF15">
    <property type="entry name" value="TF-B3 DOMAIN-CONTAINING PROTEIN"/>
    <property type="match status" value="1"/>
</dbReference>